<name>A0AAV5TJW9_9BILA</name>
<keyword evidence="3" id="KW-1185">Reference proteome</keyword>
<dbReference type="Pfam" id="PF10327">
    <property type="entry name" value="7TM_GPCR_Sri"/>
    <property type="match status" value="1"/>
</dbReference>
<gene>
    <name evidence="2" type="ORF">PENTCL1PPCAC_16794</name>
</gene>
<accession>A0AAV5TJW9</accession>
<feature type="non-terminal residue" evidence="2">
    <location>
        <position position="1"/>
    </location>
</feature>
<feature type="transmembrane region" description="Helical" evidence="1">
    <location>
        <begin position="112"/>
        <end position="132"/>
    </location>
</feature>
<reference evidence="2" key="1">
    <citation type="submission" date="2023-10" db="EMBL/GenBank/DDBJ databases">
        <title>Genome assembly of Pristionchus species.</title>
        <authorList>
            <person name="Yoshida K."/>
            <person name="Sommer R.J."/>
        </authorList>
    </citation>
    <scope>NUCLEOTIDE SEQUENCE</scope>
    <source>
        <strain evidence="2">RS0144</strain>
    </source>
</reference>
<comment type="caution">
    <text evidence="2">The sequence shown here is derived from an EMBL/GenBank/DDBJ whole genome shotgun (WGS) entry which is preliminary data.</text>
</comment>
<evidence type="ECO:0008006" key="4">
    <source>
        <dbReference type="Google" id="ProtNLM"/>
    </source>
</evidence>
<evidence type="ECO:0000313" key="3">
    <source>
        <dbReference type="Proteomes" id="UP001432027"/>
    </source>
</evidence>
<organism evidence="2 3">
    <name type="scientific">Pristionchus entomophagus</name>
    <dbReference type="NCBI Taxonomy" id="358040"/>
    <lineage>
        <taxon>Eukaryota</taxon>
        <taxon>Metazoa</taxon>
        <taxon>Ecdysozoa</taxon>
        <taxon>Nematoda</taxon>
        <taxon>Chromadorea</taxon>
        <taxon>Rhabditida</taxon>
        <taxon>Rhabditina</taxon>
        <taxon>Diplogasteromorpha</taxon>
        <taxon>Diplogasteroidea</taxon>
        <taxon>Neodiplogasteridae</taxon>
        <taxon>Pristionchus</taxon>
    </lineage>
</organism>
<evidence type="ECO:0000313" key="2">
    <source>
        <dbReference type="EMBL" id="GMS94619.1"/>
    </source>
</evidence>
<dbReference type="Proteomes" id="UP001432027">
    <property type="component" value="Unassembled WGS sequence"/>
</dbReference>
<dbReference type="InterPro" id="IPR019429">
    <property type="entry name" value="7TM_GPCR_serpentine_rcpt_Sri"/>
</dbReference>
<keyword evidence="1" id="KW-1133">Transmembrane helix</keyword>
<dbReference type="AlphaFoldDB" id="A0AAV5TJW9"/>
<proteinExistence type="predicted"/>
<keyword evidence="1" id="KW-0472">Membrane</keyword>
<sequence length="168" mass="19285">FPQLKWREQGFNWYIFDGKGSQNIEQMWTIGTQVLLPIGFVLVFGPFVHMLVIVLRAGRRMQSRQRDKVHLRHAQTLVIQFLVLLLFLVIPLLISCIVSYRDNIYADTQTLMVVMESIFSCSSLANSYVVVARNRRDVAGLKSLYRRVVYGDDIVSASNSKLFAPRTS</sequence>
<feature type="transmembrane region" description="Helical" evidence="1">
    <location>
        <begin position="34"/>
        <end position="55"/>
    </location>
</feature>
<dbReference type="PANTHER" id="PTHR45830:SF15">
    <property type="entry name" value="SERPENTINE RECEPTOR, CLASS I"/>
    <property type="match status" value="1"/>
</dbReference>
<keyword evidence="1" id="KW-0812">Transmembrane</keyword>
<feature type="transmembrane region" description="Helical" evidence="1">
    <location>
        <begin position="76"/>
        <end position="100"/>
    </location>
</feature>
<dbReference type="EMBL" id="BTSX01000004">
    <property type="protein sequence ID" value="GMS94619.1"/>
    <property type="molecule type" value="Genomic_DNA"/>
</dbReference>
<protein>
    <recommendedName>
        <fullName evidence="4">G protein-coupled receptor</fullName>
    </recommendedName>
</protein>
<dbReference type="Gene3D" id="1.20.1070.10">
    <property type="entry name" value="Rhodopsin 7-helix transmembrane proteins"/>
    <property type="match status" value="1"/>
</dbReference>
<dbReference type="PANTHER" id="PTHR45830">
    <property type="entry name" value="SERPENTINE RECEPTOR, CLASS I"/>
    <property type="match status" value="1"/>
</dbReference>
<dbReference type="SUPFAM" id="SSF81321">
    <property type="entry name" value="Family A G protein-coupled receptor-like"/>
    <property type="match status" value="1"/>
</dbReference>
<evidence type="ECO:0000256" key="1">
    <source>
        <dbReference type="SAM" id="Phobius"/>
    </source>
</evidence>